<feature type="compositionally biased region" description="Pro residues" evidence="1">
    <location>
        <begin position="56"/>
        <end position="76"/>
    </location>
</feature>
<evidence type="ECO:0000313" key="2">
    <source>
        <dbReference type="EMBL" id="KAJ3598894.1"/>
    </source>
</evidence>
<dbReference type="Proteomes" id="UP001148018">
    <property type="component" value="Unassembled WGS sequence"/>
</dbReference>
<protein>
    <submittedName>
        <fullName evidence="2">Uncharacterized protein</fullName>
    </submittedName>
</protein>
<comment type="caution">
    <text evidence="2">The sequence shown here is derived from an EMBL/GenBank/DDBJ whole genome shotgun (WGS) entry which is preliminary data.</text>
</comment>
<proteinExistence type="predicted"/>
<name>A0A9Q0E0J2_9TELE</name>
<evidence type="ECO:0000256" key="1">
    <source>
        <dbReference type="SAM" id="MobiDB-lite"/>
    </source>
</evidence>
<dbReference type="AlphaFoldDB" id="A0A9Q0E0J2"/>
<keyword evidence="3" id="KW-1185">Reference proteome</keyword>
<feature type="compositionally biased region" description="Low complexity" evidence="1">
    <location>
        <begin position="77"/>
        <end position="92"/>
    </location>
</feature>
<evidence type="ECO:0000313" key="3">
    <source>
        <dbReference type="Proteomes" id="UP001148018"/>
    </source>
</evidence>
<sequence length="121" mass="13357">MERSTQTLNGAAKTKKIQTDKMARQIKREKNAGILIIQPQPTQPAQSQITNININQPPPQAQWQPPPQAQWQPPAPNQAQWQPPAPDQAQWQPPQPQYPVTAAPMAKGSVAEPHPPPPAYS</sequence>
<reference evidence="2" key="1">
    <citation type="submission" date="2022-07" db="EMBL/GenBank/DDBJ databases">
        <title>Chromosome-level genome of Muraenolepis orangiensis.</title>
        <authorList>
            <person name="Kim J."/>
        </authorList>
    </citation>
    <scope>NUCLEOTIDE SEQUENCE</scope>
    <source>
        <strain evidence="2">KU_S4_2022</strain>
        <tissue evidence="2">Muscle</tissue>
    </source>
</reference>
<feature type="region of interest" description="Disordered" evidence="1">
    <location>
        <begin position="1"/>
        <end position="121"/>
    </location>
</feature>
<gene>
    <name evidence="2" type="ORF">NHX12_032857</name>
</gene>
<accession>A0A9Q0E0J2</accession>
<feature type="compositionally biased region" description="Basic and acidic residues" evidence="1">
    <location>
        <begin position="17"/>
        <end position="31"/>
    </location>
</feature>
<feature type="compositionally biased region" description="Polar residues" evidence="1">
    <location>
        <begin position="39"/>
        <end position="55"/>
    </location>
</feature>
<organism evidence="2 3">
    <name type="scientific">Muraenolepis orangiensis</name>
    <name type="common">Patagonian moray cod</name>
    <dbReference type="NCBI Taxonomy" id="630683"/>
    <lineage>
        <taxon>Eukaryota</taxon>
        <taxon>Metazoa</taxon>
        <taxon>Chordata</taxon>
        <taxon>Craniata</taxon>
        <taxon>Vertebrata</taxon>
        <taxon>Euteleostomi</taxon>
        <taxon>Actinopterygii</taxon>
        <taxon>Neopterygii</taxon>
        <taxon>Teleostei</taxon>
        <taxon>Neoteleostei</taxon>
        <taxon>Acanthomorphata</taxon>
        <taxon>Zeiogadaria</taxon>
        <taxon>Gadariae</taxon>
        <taxon>Gadiformes</taxon>
        <taxon>Muraenolepidoidei</taxon>
        <taxon>Muraenolepididae</taxon>
        <taxon>Muraenolepis</taxon>
    </lineage>
</organism>
<dbReference type="EMBL" id="JANIIK010000048">
    <property type="protein sequence ID" value="KAJ3598894.1"/>
    <property type="molecule type" value="Genomic_DNA"/>
</dbReference>